<proteinExistence type="predicted"/>
<feature type="compositionally biased region" description="Basic and acidic residues" evidence="1">
    <location>
        <begin position="17"/>
        <end position="42"/>
    </location>
</feature>
<feature type="compositionally biased region" description="Gly residues" evidence="1">
    <location>
        <begin position="45"/>
        <end position="64"/>
    </location>
</feature>
<evidence type="ECO:0000313" key="3">
    <source>
        <dbReference type="Proteomes" id="UP000326553"/>
    </source>
</evidence>
<name>A0A5J6HS91_STRAD</name>
<reference evidence="2 3" key="1">
    <citation type="submission" date="2017-09" db="EMBL/GenBank/DDBJ databases">
        <authorList>
            <person name="Lee N."/>
            <person name="Cho B.-K."/>
        </authorList>
    </citation>
    <scope>NUCLEOTIDE SEQUENCE [LARGE SCALE GENOMIC DNA]</scope>
    <source>
        <strain evidence="2 3">ATCC 12461</strain>
    </source>
</reference>
<dbReference type="EMBL" id="CP023695">
    <property type="protein sequence ID" value="QEV21150.1"/>
    <property type="molecule type" value="Genomic_DNA"/>
</dbReference>
<protein>
    <submittedName>
        <fullName evidence="2">Uncharacterized protein</fullName>
    </submittedName>
</protein>
<gene>
    <name evidence="2" type="ORF">CP975_29605</name>
</gene>
<dbReference type="Proteomes" id="UP000326553">
    <property type="component" value="Chromosome"/>
</dbReference>
<feature type="region of interest" description="Disordered" evidence="1">
    <location>
        <begin position="1"/>
        <end position="64"/>
    </location>
</feature>
<evidence type="ECO:0000313" key="2">
    <source>
        <dbReference type="EMBL" id="QEV21150.1"/>
    </source>
</evidence>
<organism evidence="2 3">
    <name type="scientific">Streptomyces alboniger</name>
    <dbReference type="NCBI Taxonomy" id="132473"/>
    <lineage>
        <taxon>Bacteria</taxon>
        <taxon>Bacillati</taxon>
        <taxon>Actinomycetota</taxon>
        <taxon>Actinomycetes</taxon>
        <taxon>Kitasatosporales</taxon>
        <taxon>Streptomycetaceae</taxon>
        <taxon>Streptomyces</taxon>
        <taxon>Streptomyces aurantiacus group</taxon>
    </lineage>
</organism>
<keyword evidence="3" id="KW-1185">Reference proteome</keyword>
<evidence type="ECO:0000256" key="1">
    <source>
        <dbReference type="SAM" id="MobiDB-lite"/>
    </source>
</evidence>
<dbReference type="AlphaFoldDB" id="A0A5J6HS91"/>
<sequence length="64" mass="6342">MRPPADGHRRTAAAPDVEVRRDETGEHSAQDDAERGGEDRFHAAPGGGSRFIGGGGGGGGGTGG</sequence>
<dbReference type="KEGG" id="salw:CP975_29605"/>
<accession>A0A5J6HS91</accession>